<dbReference type="Proteomes" id="UP000000305">
    <property type="component" value="Unassembled WGS sequence"/>
</dbReference>
<evidence type="ECO:0000256" key="1">
    <source>
        <dbReference type="SAM" id="MobiDB-lite"/>
    </source>
</evidence>
<gene>
    <name evidence="2" type="ORF">DAPPUDRAFT_270421</name>
</gene>
<organism evidence="2 3">
    <name type="scientific">Daphnia pulex</name>
    <name type="common">Water flea</name>
    <dbReference type="NCBI Taxonomy" id="6669"/>
    <lineage>
        <taxon>Eukaryota</taxon>
        <taxon>Metazoa</taxon>
        <taxon>Ecdysozoa</taxon>
        <taxon>Arthropoda</taxon>
        <taxon>Crustacea</taxon>
        <taxon>Branchiopoda</taxon>
        <taxon>Diplostraca</taxon>
        <taxon>Cladocera</taxon>
        <taxon>Anomopoda</taxon>
        <taxon>Daphniidae</taxon>
        <taxon>Daphnia</taxon>
    </lineage>
</organism>
<keyword evidence="3" id="KW-1185">Reference proteome</keyword>
<reference evidence="2 3" key="1">
    <citation type="journal article" date="2011" name="Science">
        <title>The ecoresponsive genome of Daphnia pulex.</title>
        <authorList>
            <person name="Colbourne J.K."/>
            <person name="Pfrender M.E."/>
            <person name="Gilbert D."/>
            <person name="Thomas W.K."/>
            <person name="Tucker A."/>
            <person name="Oakley T.H."/>
            <person name="Tokishita S."/>
            <person name="Aerts A."/>
            <person name="Arnold G.J."/>
            <person name="Basu M.K."/>
            <person name="Bauer D.J."/>
            <person name="Caceres C.E."/>
            <person name="Carmel L."/>
            <person name="Casola C."/>
            <person name="Choi J.H."/>
            <person name="Detter J.C."/>
            <person name="Dong Q."/>
            <person name="Dusheyko S."/>
            <person name="Eads B.D."/>
            <person name="Frohlich T."/>
            <person name="Geiler-Samerotte K.A."/>
            <person name="Gerlach D."/>
            <person name="Hatcher P."/>
            <person name="Jogdeo S."/>
            <person name="Krijgsveld J."/>
            <person name="Kriventseva E.V."/>
            <person name="Kultz D."/>
            <person name="Laforsch C."/>
            <person name="Lindquist E."/>
            <person name="Lopez J."/>
            <person name="Manak J.R."/>
            <person name="Muller J."/>
            <person name="Pangilinan J."/>
            <person name="Patwardhan R.P."/>
            <person name="Pitluck S."/>
            <person name="Pritham E.J."/>
            <person name="Rechtsteiner A."/>
            <person name="Rho M."/>
            <person name="Rogozin I.B."/>
            <person name="Sakarya O."/>
            <person name="Salamov A."/>
            <person name="Schaack S."/>
            <person name="Shapiro H."/>
            <person name="Shiga Y."/>
            <person name="Skalitzky C."/>
            <person name="Smith Z."/>
            <person name="Souvorov A."/>
            <person name="Sung W."/>
            <person name="Tang Z."/>
            <person name="Tsuchiya D."/>
            <person name="Tu H."/>
            <person name="Vos H."/>
            <person name="Wang M."/>
            <person name="Wolf Y.I."/>
            <person name="Yamagata H."/>
            <person name="Yamada T."/>
            <person name="Ye Y."/>
            <person name="Shaw J.R."/>
            <person name="Andrews J."/>
            <person name="Crease T.J."/>
            <person name="Tang H."/>
            <person name="Lucas S.M."/>
            <person name="Robertson H.M."/>
            <person name="Bork P."/>
            <person name="Koonin E.V."/>
            <person name="Zdobnov E.M."/>
            <person name="Grigoriev I.V."/>
            <person name="Lynch M."/>
            <person name="Boore J.L."/>
        </authorList>
    </citation>
    <scope>NUCLEOTIDE SEQUENCE [LARGE SCALE GENOMIC DNA]</scope>
</reference>
<evidence type="ECO:0000313" key="3">
    <source>
        <dbReference type="Proteomes" id="UP000000305"/>
    </source>
</evidence>
<accession>E9I0P6</accession>
<evidence type="ECO:0000313" key="2">
    <source>
        <dbReference type="EMBL" id="EFX62433.1"/>
    </source>
</evidence>
<protein>
    <submittedName>
        <fullName evidence="2">Uncharacterized protein</fullName>
    </submittedName>
</protein>
<dbReference type="EMBL" id="GL733597">
    <property type="protein sequence ID" value="EFX62433.1"/>
    <property type="molecule type" value="Genomic_DNA"/>
</dbReference>
<feature type="region of interest" description="Disordered" evidence="1">
    <location>
        <begin position="110"/>
        <end position="133"/>
    </location>
</feature>
<dbReference type="AlphaFoldDB" id="E9I0P6"/>
<dbReference type="InParanoid" id="E9I0P6"/>
<dbReference type="HOGENOM" id="CLU_1908776_0_0_1"/>
<dbReference type="PhylomeDB" id="E9I0P6"/>
<proteinExistence type="predicted"/>
<sequence>MAGQAPWSSQSGSVFSCLTGCSLNRTNNASFERPGQTSRVATPSRLKRGYTLKYYTEAPKYYTTNASETTQLRMLPQTTTPRLQLITPPKLSNTVQERPSTIEISRVSFSNTQHGSPEVSNKLRFKQQWNGKE</sequence>
<name>E9I0P6_DAPPU</name>
<dbReference type="KEGG" id="dpx:DAPPUDRAFT_270421"/>
<feature type="compositionally biased region" description="Polar residues" evidence="1">
    <location>
        <begin position="110"/>
        <end position="119"/>
    </location>
</feature>